<dbReference type="InterPro" id="IPR050765">
    <property type="entry name" value="Riboflavin_Biosynth_HTPR"/>
</dbReference>
<evidence type="ECO:0000256" key="10">
    <source>
        <dbReference type="ARBA" id="ARBA00023002"/>
    </source>
</evidence>
<evidence type="ECO:0000313" key="15">
    <source>
        <dbReference type="Proteomes" id="UP001181622"/>
    </source>
</evidence>
<accession>A0ABU1DAK3</accession>
<dbReference type="EC" id="1.1.1.193" evidence="12"/>
<evidence type="ECO:0000256" key="3">
    <source>
        <dbReference type="ARBA" id="ARBA00004910"/>
    </source>
</evidence>
<comment type="similarity">
    <text evidence="4 12">In the N-terminal section; belongs to the cytidine and deoxycytidylate deaminase family.</text>
</comment>
<evidence type="ECO:0000313" key="14">
    <source>
        <dbReference type="EMBL" id="MDR4305142.1"/>
    </source>
</evidence>
<dbReference type="InterPro" id="IPR024072">
    <property type="entry name" value="DHFR-like_dom_sf"/>
</dbReference>
<evidence type="ECO:0000256" key="1">
    <source>
        <dbReference type="ARBA" id="ARBA00002151"/>
    </source>
</evidence>
<comment type="similarity">
    <text evidence="5 12">In the C-terminal section; belongs to the HTP reductase family.</text>
</comment>
<dbReference type="SUPFAM" id="SSF53927">
    <property type="entry name" value="Cytidine deaminase-like"/>
    <property type="match status" value="1"/>
</dbReference>
<organism evidence="14 15">
    <name type="scientific">Chelatococcus sambhunathii</name>
    <dbReference type="NCBI Taxonomy" id="363953"/>
    <lineage>
        <taxon>Bacteria</taxon>
        <taxon>Pseudomonadati</taxon>
        <taxon>Pseudomonadota</taxon>
        <taxon>Alphaproteobacteria</taxon>
        <taxon>Hyphomicrobiales</taxon>
        <taxon>Chelatococcaceae</taxon>
        <taxon>Chelatococcus</taxon>
    </lineage>
</organism>
<dbReference type="Proteomes" id="UP001181622">
    <property type="component" value="Unassembled WGS sequence"/>
</dbReference>
<keyword evidence="10 12" id="KW-0560">Oxidoreductase</keyword>
<evidence type="ECO:0000256" key="4">
    <source>
        <dbReference type="ARBA" id="ARBA00005259"/>
    </source>
</evidence>
<dbReference type="GO" id="GO:0008703">
    <property type="term" value="F:5-amino-6-(5-phosphoribosylamino)uracil reductase activity"/>
    <property type="evidence" value="ECO:0007669"/>
    <property type="project" value="UniProtKB-EC"/>
</dbReference>
<dbReference type="InterPro" id="IPR002125">
    <property type="entry name" value="CMP_dCMP_dom"/>
</dbReference>
<comment type="catalytic activity">
    <reaction evidence="12">
        <text>5-amino-6-(5-phospho-D-ribitylamino)uracil + NADP(+) = 5-amino-6-(5-phospho-D-ribosylamino)uracil + NADPH + H(+)</text>
        <dbReference type="Rhea" id="RHEA:17845"/>
        <dbReference type="ChEBI" id="CHEBI:15378"/>
        <dbReference type="ChEBI" id="CHEBI:57783"/>
        <dbReference type="ChEBI" id="CHEBI:58349"/>
        <dbReference type="ChEBI" id="CHEBI:58421"/>
        <dbReference type="ChEBI" id="CHEBI:58453"/>
        <dbReference type="EC" id="1.1.1.193"/>
    </reaction>
</comment>
<dbReference type="GO" id="GO:0008835">
    <property type="term" value="F:diaminohydroxyphosphoribosylaminopyrimidine deaminase activity"/>
    <property type="evidence" value="ECO:0007669"/>
    <property type="project" value="UniProtKB-EC"/>
</dbReference>
<feature type="domain" description="CMP/dCMP-type deaminase" evidence="13">
    <location>
        <begin position="14"/>
        <end position="137"/>
    </location>
</feature>
<dbReference type="EMBL" id="JADBEO010000001">
    <property type="protein sequence ID" value="MDR4305142.1"/>
    <property type="molecule type" value="Genomic_DNA"/>
</dbReference>
<protein>
    <recommendedName>
        <fullName evidence="12">Riboflavin biosynthesis protein RibD</fullName>
    </recommendedName>
    <domain>
        <recommendedName>
            <fullName evidence="12">Diaminohydroxyphosphoribosylaminopyrimidine deaminase</fullName>
            <shortName evidence="12">DRAP deaminase</shortName>
            <ecNumber evidence="12">3.5.4.26</ecNumber>
        </recommendedName>
        <alternativeName>
            <fullName evidence="12">Riboflavin-specific deaminase</fullName>
        </alternativeName>
    </domain>
    <domain>
        <recommendedName>
            <fullName evidence="12">5-amino-6-(5-phosphoribosylamino)uracil reductase</fullName>
            <ecNumber evidence="12">1.1.1.193</ecNumber>
        </recommendedName>
        <alternativeName>
            <fullName evidence="12">HTP reductase</fullName>
        </alternativeName>
    </domain>
</protein>
<dbReference type="Pfam" id="PF00383">
    <property type="entry name" value="dCMP_cyt_deam_1"/>
    <property type="match status" value="1"/>
</dbReference>
<dbReference type="InterPro" id="IPR016192">
    <property type="entry name" value="APOBEC/CMP_deaminase_Zn-bd"/>
</dbReference>
<gene>
    <name evidence="14" type="primary">ribD</name>
    <name evidence="14" type="ORF">IHQ68_00675</name>
</gene>
<evidence type="ECO:0000256" key="8">
    <source>
        <dbReference type="ARBA" id="ARBA00022833"/>
    </source>
</evidence>
<reference evidence="14" key="1">
    <citation type="submission" date="2020-10" db="EMBL/GenBank/DDBJ databases">
        <authorList>
            <person name="Abbas A."/>
            <person name="Razzaq R."/>
            <person name="Waqas M."/>
            <person name="Abbas N."/>
            <person name="Nielsen T.K."/>
            <person name="Hansen L.H."/>
            <person name="Hussain S."/>
            <person name="Shahid M."/>
        </authorList>
    </citation>
    <scope>NUCLEOTIDE SEQUENCE</scope>
    <source>
        <strain evidence="14">S14</strain>
    </source>
</reference>
<name>A0ABU1DAK3_9HYPH</name>
<comment type="pathway">
    <text evidence="2 12">Cofactor biosynthesis; riboflavin biosynthesis; 5-amino-6-(D-ribitylamino)uracil from GTP: step 2/4.</text>
</comment>
<keyword evidence="12 14" id="KW-0378">Hydrolase</keyword>
<evidence type="ECO:0000256" key="11">
    <source>
        <dbReference type="ARBA" id="ARBA00023268"/>
    </source>
</evidence>
<comment type="caution">
    <text evidence="14">The sequence shown here is derived from an EMBL/GenBank/DDBJ whole genome shotgun (WGS) entry which is preliminary data.</text>
</comment>
<keyword evidence="8 12" id="KW-0862">Zinc</keyword>
<dbReference type="NCBIfam" id="TIGR00227">
    <property type="entry name" value="ribD_Cterm"/>
    <property type="match status" value="1"/>
</dbReference>
<dbReference type="Pfam" id="PF01872">
    <property type="entry name" value="RibD_C"/>
    <property type="match status" value="1"/>
</dbReference>
<dbReference type="PANTHER" id="PTHR38011">
    <property type="entry name" value="DIHYDROFOLATE REDUCTASE FAMILY PROTEIN (AFU_ORTHOLOGUE AFUA_8G06820)"/>
    <property type="match status" value="1"/>
</dbReference>
<dbReference type="PIRSF" id="PIRSF006769">
    <property type="entry name" value="RibD"/>
    <property type="match status" value="1"/>
</dbReference>
<proteinExistence type="inferred from homology"/>
<evidence type="ECO:0000256" key="5">
    <source>
        <dbReference type="ARBA" id="ARBA00007417"/>
    </source>
</evidence>
<evidence type="ECO:0000256" key="7">
    <source>
        <dbReference type="ARBA" id="ARBA00022723"/>
    </source>
</evidence>
<dbReference type="InterPro" id="IPR011549">
    <property type="entry name" value="RibD_C"/>
</dbReference>
<evidence type="ECO:0000256" key="2">
    <source>
        <dbReference type="ARBA" id="ARBA00004882"/>
    </source>
</evidence>
<keyword evidence="11" id="KW-0511">Multifunctional enzyme</keyword>
<evidence type="ECO:0000256" key="9">
    <source>
        <dbReference type="ARBA" id="ARBA00022857"/>
    </source>
</evidence>
<evidence type="ECO:0000256" key="12">
    <source>
        <dbReference type="PIRNR" id="PIRNR006769"/>
    </source>
</evidence>
<comment type="cofactor">
    <cofactor evidence="12">
        <name>Zn(2+)</name>
        <dbReference type="ChEBI" id="CHEBI:29105"/>
    </cofactor>
    <text evidence="12">Binds 1 zinc ion.</text>
</comment>
<dbReference type="RefSeq" id="WP_309388189.1">
    <property type="nucleotide sequence ID" value="NZ_JADBEO010000001.1"/>
</dbReference>
<dbReference type="NCBIfam" id="TIGR00326">
    <property type="entry name" value="eubact_ribD"/>
    <property type="match status" value="1"/>
</dbReference>
<keyword evidence="6 12" id="KW-0686">Riboflavin biosynthesis</keyword>
<dbReference type="InterPro" id="IPR016193">
    <property type="entry name" value="Cytidine_deaminase-like"/>
</dbReference>
<dbReference type="InterPro" id="IPR004794">
    <property type="entry name" value="Eubact_RibD"/>
</dbReference>
<keyword evidence="15" id="KW-1185">Reference proteome</keyword>
<comment type="function">
    <text evidence="1 12">Converts 2,5-diamino-6-(ribosylamino)-4(3h)-pyrimidinone 5'-phosphate into 5-amino-6-(ribosylamino)-2,4(1h,3h)-pyrimidinedione 5'-phosphate.</text>
</comment>
<comment type="pathway">
    <text evidence="3 12">Cofactor biosynthesis; riboflavin biosynthesis; 5-amino-6-(D-ribitylamino)uracil from GTP: step 3/4.</text>
</comment>
<comment type="catalytic activity">
    <reaction evidence="12">
        <text>2,5-diamino-6-hydroxy-4-(5-phosphoribosylamino)-pyrimidine + H2O + H(+) = 5-amino-6-(5-phospho-D-ribosylamino)uracil + NH4(+)</text>
        <dbReference type="Rhea" id="RHEA:21868"/>
        <dbReference type="ChEBI" id="CHEBI:15377"/>
        <dbReference type="ChEBI" id="CHEBI:15378"/>
        <dbReference type="ChEBI" id="CHEBI:28938"/>
        <dbReference type="ChEBI" id="CHEBI:58453"/>
        <dbReference type="ChEBI" id="CHEBI:58614"/>
        <dbReference type="EC" id="3.5.4.26"/>
    </reaction>
</comment>
<keyword evidence="7 12" id="KW-0479">Metal-binding</keyword>
<dbReference type="Gene3D" id="3.40.140.10">
    <property type="entry name" value="Cytidine Deaminase, domain 2"/>
    <property type="match status" value="1"/>
</dbReference>
<dbReference type="PROSITE" id="PS51747">
    <property type="entry name" value="CYT_DCMP_DEAMINASES_2"/>
    <property type="match status" value="1"/>
</dbReference>
<dbReference type="Gene3D" id="3.40.430.10">
    <property type="entry name" value="Dihydrofolate Reductase, subunit A"/>
    <property type="match status" value="1"/>
</dbReference>
<dbReference type="InterPro" id="IPR002734">
    <property type="entry name" value="RibDG_C"/>
</dbReference>
<keyword evidence="9 12" id="KW-0521">NADP</keyword>
<evidence type="ECO:0000256" key="6">
    <source>
        <dbReference type="ARBA" id="ARBA00022619"/>
    </source>
</evidence>
<dbReference type="PROSITE" id="PS00903">
    <property type="entry name" value="CYT_DCMP_DEAMINASES_1"/>
    <property type="match status" value="1"/>
</dbReference>
<dbReference type="SUPFAM" id="SSF53597">
    <property type="entry name" value="Dihydrofolate reductase-like"/>
    <property type="match status" value="1"/>
</dbReference>
<dbReference type="PANTHER" id="PTHR38011:SF7">
    <property type="entry name" value="2,5-DIAMINO-6-RIBOSYLAMINO-4(3H)-PYRIMIDINONE 5'-PHOSPHATE REDUCTASE"/>
    <property type="match status" value="1"/>
</dbReference>
<evidence type="ECO:0000259" key="13">
    <source>
        <dbReference type="PROSITE" id="PS51747"/>
    </source>
</evidence>
<dbReference type="EC" id="3.5.4.26" evidence="12"/>
<dbReference type="CDD" id="cd01284">
    <property type="entry name" value="Riboflavin_deaminase-reductase"/>
    <property type="match status" value="1"/>
</dbReference>
<sequence>MDAVSVAPSDARAADDARWMAAAEALARRGLGRTAPNPPVGAILVSREGRVVTRGWTQPGGRPHAERIALDAAGAAARGATLYVTLEPCSHFGRTPPCADAVIEAGVARVVAAIVDPDPRVSGQGLERLRAAGIEVALGAGEAGARRLAAGHISRVTRGRPHVTLKLAVSADGKIAGEGGRPVAITGEASRAQVHMMRAESDAILVGVGTVLADDPELTCRLPGMADRSPIRVVLDGALRTPSAAKIVATARDMPTWIVCGEQASSDAEARLASAGVDILRVRRIGDRLDLAEALLMFASRGITRLMVEGGAAVAKSLLAADLVDEAIVLTGPSTLGASAIPSPDLGVLTDRSRFSASADCKLGGDVWRAYDRLGPSRTQV</sequence>